<evidence type="ECO:0000313" key="3">
    <source>
        <dbReference type="Proteomes" id="UP000554837"/>
    </source>
</evidence>
<reference evidence="2 3" key="1">
    <citation type="submission" date="2020-08" db="EMBL/GenBank/DDBJ databases">
        <title>Genomic Encyclopedia of Type Strains, Phase IV (KMG-IV): sequencing the most valuable type-strain genomes for metagenomic binning, comparative biology and taxonomic classification.</title>
        <authorList>
            <person name="Goeker M."/>
        </authorList>
    </citation>
    <scope>NUCLEOTIDE SEQUENCE [LARGE SCALE GENOMIC DNA]</scope>
    <source>
        <strain evidence="2 3">DSM 23958</strain>
    </source>
</reference>
<dbReference type="SUPFAM" id="SSF55729">
    <property type="entry name" value="Acyl-CoA N-acyltransferases (Nat)"/>
    <property type="match status" value="1"/>
</dbReference>
<dbReference type="InterPro" id="IPR038740">
    <property type="entry name" value="BioF2-like_GNAT_dom"/>
</dbReference>
<evidence type="ECO:0000313" key="2">
    <source>
        <dbReference type="EMBL" id="MBB5203992.1"/>
    </source>
</evidence>
<proteinExistence type="predicted"/>
<organism evidence="2 3">
    <name type="scientific">Inhella inkyongensis</name>
    <dbReference type="NCBI Taxonomy" id="392593"/>
    <lineage>
        <taxon>Bacteria</taxon>
        <taxon>Pseudomonadati</taxon>
        <taxon>Pseudomonadota</taxon>
        <taxon>Betaproteobacteria</taxon>
        <taxon>Burkholderiales</taxon>
        <taxon>Sphaerotilaceae</taxon>
        <taxon>Inhella</taxon>
    </lineage>
</organism>
<dbReference type="GO" id="GO:0016740">
    <property type="term" value="F:transferase activity"/>
    <property type="evidence" value="ECO:0007669"/>
    <property type="project" value="UniProtKB-KW"/>
</dbReference>
<dbReference type="RefSeq" id="WP_175423639.1">
    <property type="nucleotide sequence ID" value="NZ_CP040709.1"/>
</dbReference>
<keyword evidence="3" id="KW-1185">Reference proteome</keyword>
<dbReference type="Gene3D" id="3.40.630.30">
    <property type="match status" value="1"/>
</dbReference>
<protein>
    <submittedName>
        <fullName evidence="2">CelD/BcsL family acetyltransferase involved in cellulose biosynthesis</fullName>
    </submittedName>
</protein>
<dbReference type="Proteomes" id="UP000554837">
    <property type="component" value="Unassembled WGS sequence"/>
</dbReference>
<keyword evidence="2" id="KW-0808">Transferase</keyword>
<evidence type="ECO:0000259" key="1">
    <source>
        <dbReference type="Pfam" id="PF13480"/>
    </source>
</evidence>
<dbReference type="Pfam" id="PF13480">
    <property type="entry name" value="Acetyltransf_6"/>
    <property type="match status" value="1"/>
</dbReference>
<dbReference type="InterPro" id="IPR016181">
    <property type="entry name" value="Acyl_CoA_acyltransferase"/>
</dbReference>
<dbReference type="EMBL" id="JACHHO010000001">
    <property type="protein sequence ID" value="MBB5203992.1"/>
    <property type="molecule type" value="Genomic_DNA"/>
</dbReference>
<feature type="domain" description="BioF2-like acetyltransferase" evidence="1">
    <location>
        <begin position="96"/>
        <end position="242"/>
    </location>
</feature>
<name>A0A840S377_9BURK</name>
<accession>A0A840S377</accession>
<comment type="caution">
    <text evidence="2">The sequence shown here is derived from an EMBL/GenBank/DDBJ whole genome shotgun (WGS) entry which is preliminary data.</text>
</comment>
<gene>
    <name evidence="2" type="ORF">HNQ51_001285</name>
</gene>
<dbReference type="AlphaFoldDB" id="A0A840S377"/>
<sequence>MRYRLGELLLAQWWPRLALVQADPQQSAEALRAQLPPSLPEGGEGFVVRGAPAAGFPLGVRRCGAYVEYVARHDPLHVVDVAGPFDDYLRRQFSPKSRQNLQRSVRKVDALAPAGALAWTVATAPGEMAAFLRQAAAISRHTYQTKMLGVGLEDNASTLAAFEAAAHEGQARGYLLHVGTQPVAFAWCRGQGRRMLYDTIGYLTEHSAHSPGAVLLFHILADLHAAGRWDVLDFGPGEAQYKAHFATRCDTAVDLYFVQSQGLNGARLQAHWILLRASMALSHWLDRTGLKKRIKQLVRRLRGVR</sequence>